<feature type="compositionally biased region" description="Polar residues" evidence="1">
    <location>
        <begin position="155"/>
        <end position="167"/>
    </location>
</feature>
<dbReference type="Proteomes" id="UP001530293">
    <property type="component" value="Unassembled WGS sequence"/>
</dbReference>
<dbReference type="EMBL" id="JALLBG020000136">
    <property type="protein sequence ID" value="KAL3762357.1"/>
    <property type="molecule type" value="Genomic_DNA"/>
</dbReference>
<feature type="signal peptide" evidence="3">
    <location>
        <begin position="1"/>
        <end position="20"/>
    </location>
</feature>
<feature type="chain" id="PRO_5044752549" evidence="3">
    <location>
        <begin position="21"/>
        <end position="339"/>
    </location>
</feature>
<keyword evidence="2" id="KW-1133">Transmembrane helix</keyword>
<reference evidence="4 5" key="1">
    <citation type="submission" date="2024-10" db="EMBL/GenBank/DDBJ databases">
        <title>Updated reference genomes for cyclostephanoid diatoms.</title>
        <authorList>
            <person name="Roberts W.R."/>
            <person name="Alverson A.J."/>
        </authorList>
    </citation>
    <scope>NUCLEOTIDE SEQUENCE [LARGE SCALE GENOMIC DNA]</scope>
    <source>
        <strain evidence="4 5">AJA232-27</strain>
    </source>
</reference>
<gene>
    <name evidence="4" type="ORF">ACHAWU_003862</name>
</gene>
<feature type="transmembrane region" description="Helical" evidence="2">
    <location>
        <begin position="56"/>
        <end position="77"/>
    </location>
</feature>
<protein>
    <submittedName>
        <fullName evidence="4">Uncharacterized protein</fullName>
    </submittedName>
</protein>
<comment type="caution">
    <text evidence="4">The sequence shown here is derived from an EMBL/GenBank/DDBJ whole genome shotgun (WGS) entry which is preliminary data.</text>
</comment>
<evidence type="ECO:0000256" key="3">
    <source>
        <dbReference type="SAM" id="SignalP"/>
    </source>
</evidence>
<dbReference type="GO" id="GO:0016020">
    <property type="term" value="C:membrane"/>
    <property type="evidence" value="ECO:0007669"/>
    <property type="project" value="UniProtKB-SubCell"/>
</dbReference>
<proteinExistence type="predicted"/>
<accession>A0ABD3MFJ9</accession>
<feature type="compositionally biased region" description="Low complexity" evidence="1">
    <location>
        <begin position="137"/>
        <end position="146"/>
    </location>
</feature>
<dbReference type="AlphaFoldDB" id="A0ABD3MFJ9"/>
<evidence type="ECO:0000313" key="5">
    <source>
        <dbReference type="Proteomes" id="UP001530293"/>
    </source>
</evidence>
<evidence type="ECO:0000256" key="2">
    <source>
        <dbReference type="SAM" id="Phobius"/>
    </source>
</evidence>
<organism evidence="4 5">
    <name type="scientific">Discostella pseudostelligera</name>
    <dbReference type="NCBI Taxonomy" id="259834"/>
    <lineage>
        <taxon>Eukaryota</taxon>
        <taxon>Sar</taxon>
        <taxon>Stramenopiles</taxon>
        <taxon>Ochrophyta</taxon>
        <taxon>Bacillariophyta</taxon>
        <taxon>Coscinodiscophyceae</taxon>
        <taxon>Thalassiosirophycidae</taxon>
        <taxon>Stephanodiscales</taxon>
        <taxon>Stephanodiscaceae</taxon>
        <taxon>Discostella</taxon>
    </lineage>
</organism>
<evidence type="ECO:0000256" key="1">
    <source>
        <dbReference type="SAM" id="MobiDB-lite"/>
    </source>
</evidence>
<keyword evidence="3" id="KW-0732">Signal</keyword>
<feature type="transmembrane region" description="Helical" evidence="2">
    <location>
        <begin position="89"/>
        <end position="113"/>
    </location>
</feature>
<sequence>MAAATTTVALSFSMMRSALTSTSMKWALGGWSFFIFENYILSENRSYLIHNFGDDMYHIVYGSASSFAMGSILYGYIKKVRNAQPLVWSLGNAAPISAKILSFGCLSLGLGMMSQLPPKVQIPVHFVSGMEEENSHEGNNNNDNNNYSGMKDNDAQLSASSTQSTHTAIDEKSGEGGWKVRCPFDFTDNNRKLNATPYEGSSDPINIHLHGIERVTRHPGLWSFGLLGVGHGLLVPSLPQKAFLCMPAMVALLGGSHSDSRHRRGLGGTLDKEYDEVTSNVPFYALLSGRQGGNVVEVFEEFWGNEVKHSNAMLAAGISALWVLTKGRGGGVKMRLPSR</sequence>
<keyword evidence="2" id="KW-0812">Transmembrane</keyword>
<keyword evidence="2" id="KW-0472">Membrane</keyword>
<name>A0ABD3MFJ9_9STRA</name>
<feature type="region of interest" description="Disordered" evidence="1">
    <location>
        <begin position="131"/>
        <end position="174"/>
    </location>
</feature>
<evidence type="ECO:0000313" key="4">
    <source>
        <dbReference type="EMBL" id="KAL3762357.1"/>
    </source>
</evidence>
<keyword evidence="5" id="KW-1185">Reference proteome</keyword>